<evidence type="ECO:0000313" key="2">
    <source>
        <dbReference type="EMBL" id="PJC76283.1"/>
    </source>
</evidence>
<reference evidence="3" key="1">
    <citation type="submission" date="2017-09" db="EMBL/GenBank/DDBJ databases">
        <title>Depth-based differentiation of microbial function through sediment-hosted aquifers and enrichment of novel symbionts in the deep terrestrial subsurface.</title>
        <authorList>
            <person name="Probst A.J."/>
            <person name="Ladd B."/>
            <person name="Jarett J.K."/>
            <person name="Geller-Mcgrath D.E."/>
            <person name="Sieber C.M.K."/>
            <person name="Emerson J.B."/>
            <person name="Anantharaman K."/>
            <person name="Thomas B.C."/>
            <person name="Malmstrom R."/>
            <person name="Stieglmeier M."/>
            <person name="Klingl A."/>
            <person name="Woyke T."/>
            <person name="Ryan C.M."/>
            <person name="Banfield J.F."/>
        </authorList>
    </citation>
    <scope>NUCLEOTIDE SEQUENCE [LARGE SCALE GENOMIC DNA]</scope>
</reference>
<proteinExistence type="predicted"/>
<accession>A0A2M8GG40</accession>
<keyword evidence="1" id="KW-0812">Transmembrane</keyword>
<feature type="transmembrane region" description="Helical" evidence="1">
    <location>
        <begin position="99"/>
        <end position="119"/>
    </location>
</feature>
<organism evidence="2 3">
    <name type="scientific">Candidatus Shapirobacteria bacterium CG_4_8_14_3_um_filter_39_11</name>
    <dbReference type="NCBI Taxonomy" id="1974875"/>
    <lineage>
        <taxon>Bacteria</taxon>
        <taxon>Candidatus Shapironibacteriota</taxon>
    </lineage>
</organism>
<dbReference type="SUPFAM" id="SSF53756">
    <property type="entry name" value="UDP-Glycosyltransferase/glycogen phosphorylase"/>
    <property type="match status" value="1"/>
</dbReference>
<feature type="transmembrane region" description="Helical" evidence="1">
    <location>
        <begin position="126"/>
        <end position="146"/>
    </location>
</feature>
<keyword evidence="1" id="KW-0472">Membrane</keyword>
<dbReference type="Proteomes" id="UP000230384">
    <property type="component" value="Unassembled WGS sequence"/>
</dbReference>
<dbReference type="EMBL" id="PFQN01000045">
    <property type="protein sequence ID" value="PJC76283.1"/>
    <property type="molecule type" value="Genomic_DNA"/>
</dbReference>
<dbReference type="AlphaFoldDB" id="A0A2M8GG40"/>
<dbReference type="Gene3D" id="3.40.50.2000">
    <property type="entry name" value="Glycogen Phosphorylase B"/>
    <property type="match status" value="2"/>
</dbReference>
<comment type="caution">
    <text evidence="2">The sequence shown here is derived from an EMBL/GenBank/DDBJ whole genome shotgun (WGS) entry which is preliminary data.</text>
</comment>
<dbReference type="Pfam" id="PF13692">
    <property type="entry name" value="Glyco_trans_1_4"/>
    <property type="match status" value="1"/>
</dbReference>
<keyword evidence="1" id="KW-1133">Transmembrane helix</keyword>
<gene>
    <name evidence="2" type="ORF">CO010_02950</name>
</gene>
<name>A0A2M8GG40_9BACT</name>
<evidence type="ECO:0000256" key="1">
    <source>
        <dbReference type="SAM" id="Phobius"/>
    </source>
</evidence>
<evidence type="ECO:0000313" key="3">
    <source>
        <dbReference type="Proteomes" id="UP000230384"/>
    </source>
</evidence>
<sequence length="412" mass="47358">MAEKILVISTFPPKGTLYNHSSSAVAGYTKNTLVWANEPDKNFSFTVLADILDSEEEYEDNDIKVKRIWKRNSFSLFSSIYNEIVQNKDIRKIFFAFEWAMFGSKKYLMGFLPILLLLLRLQGKKIYFVSHGVLLNAGLVSIQMGVRENSLKAKIWSLGLKILYFFIILLSDKVVVFEEYLRQELLKLIPNSSKILTINHGVETKKDSSLSKKKTDEFAVQSFGFLIWYKGSDWLVEEMANYFKNNPNSKIRLTMVGGATKTYTDLNYKNYIDKIYDTAEKSDGKVQITGFIKEKEIADYFQKADLFILPYRVLVSASGPLSLAFTYRKPFLISENLKGYCLSNDFSQSLTQTGLSIKDLVFSMSGNGLPNKIENLIKDNNMLEKIQRFSELMYEKRKWPVIGKKYADVLSK</sequence>
<protein>
    <recommendedName>
        <fullName evidence="4">Glycosyl transferase family 1 domain-containing protein</fullName>
    </recommendedName>
</protein>
<evidence type="ECO:0008006" key="4">
    <source>
        <dbReference type="Google" id="ProtNLM"/>
    </source>
</evidence>
<feature type="transmembrane region" description="Helical" evidence="1">
    <location>
        <begin position="158"/>
        <end position="177"/>
    </location>
</feature>